<protein>
    <recommendedName>
        <fullName evidence="5">Sulfatase N-terminal domain-containing protein</fullName>
    </recommendedName>
</protein>
<dbReference type="Pfam" id="PF00884">
    <property type="entry name" value="Sulfatase"/>
    <property type="match status" value="1"/>
</dbReference>
<evidence type="ECO:0000259" key="5">
    <source>
        <dbReference type="Pfam" id="PF00884"/>
    </source>
</evidence>
<name>A0AAD7UNG5_9STRA</name>
<dbReference type="InterPro" id="IPR000917">
    <property type="entry name" value="Sulfatase_N"/>
</dbReference>
<feature type="chain" id="PRO_5042031427" description="Sulfatase N-terminal domain-containing protein" evidence="4">
    <location>
        <begin position="16"/>
        <end position="531"/>
    </location>
</feature>
<dbReference type="Gene3D" id="3.40.720.10">
    <property type="entry name" value="Alkaline Phosphatase, subunit A"/>
    <property type="match status" value="1"/>
</dbReference>
<dbReference type="EMBL" id="JAQMWT010000037">
    <property type="protein sequence ID" value="KAJ8613034.1"/>
    <property type="molecule type" value="Genomic_DNA"/>
</dbReference>
<dbReference type="InterPro" id="IPR047115">
    <property type="entry name" value="ARSB"/>
</dbReference>
<comment type="caution">
    <text evidence="6">The sequence shown here is derived from an EMBL/GenBank/DDBJ whole genome shotgun (WGS) entry which is preliminary data.</text>
</comment>
<dbReference type="GO" id="GO:0046872">
    <property type="term" value="F:metal ion binding"/>
    <property type="evidence" value="ECO:0007669"/>
    <property type="project" value="UniProtKB-KW"/>
</dbReference>
<keyword evidence="3" id="KW-0325">Glycoprotein</keyword>
<dbReference type="Proteomes" id="UP001230188">
    <property type="component" value="Unassembled WGS sequence"/>
</dbReference>
<dbReference type="PANTHER" id="PTHR10342:SF274">
    <property type="entry name" value="ARYLSULFATASE B"/>
    <property type="match status" value="1"/>
</dbReference>
<proteinExistence type="predicted"/>
<sequence length="531" mass="57870">MEVVWLFVGWAAVAAQTPKKPPAPPNIVMILADDLGWGDVGFHNSTVATPTMDRLVAEGVELNRHYAHYYCTPSRASLQSGRLPVHLLLALPGPCDRNGAIPYNMTGVAEKLKFAGYETHQVGKWDAGLVTPKHTPHGRGYDTSLSYFGHGNWAWTQKEWGGSETNSTSLPDLSSSSITDLWDTDRPAFELNGSKHEEYLFRDRMLSVIAKATKPLFLQYDSKLAHYPLQAPEEYQREPGVVPDNTRVYHGMVRFLDDQLAAIVGALEPVWNSTLVVFSADNGGFVEAADGPCNTTRRGSGEVGHGTACVNGEFGASNYPLRGGKNSAWEGGIRTVAFASGGFLPLSARGSKLDAIVHVADWYATFCALAGVSPVDNVYPPIDSVNAWPLIIGDATEARASFLVDRDAYVRGPWKYIAPNTTLVDDARGGPVYPNMTSFDDPISTYSRVCGARGCLFNVVDDPFEEHDVVDDNADLVDDLRAELAVQVEAIFTVDHSDDPACLTAARDLYGGFYGPWKDANGKPVRTPRRQ</sequence>
<reference evidence="6" key="1">
    <citation type="submission" date="2023-01" db="EMBL/GenBank/DDBJ databases">
        <title>Metagenome sequencing of chrysophaentin producing Chrysophaeum taylorii.</title>
        <authorList>
            <person name="Davison J."/>
            <person name="Bewley C."/>
        </authorList>
    </citation>
    <scope>NUCLEOTIDE SEQUENCE</scope>
    <source>
        <strain evidence="6">NIES-1699</strain>
    </source>
</reference>
<dbReference type="CDD" id="cd16029">
    <property type="entry name" value="4-S"/>
    <property type="match status" value="1"/>
</dbReference>
<dbReference type="InterPro" id="IPR017850">
    <property type="entry name" value="Alkaline_phosphatase_core_sf"/>
</dbReference>
<evidence type="ECO:0000256" key="3">
    <source>
        <dbReference type="ARBA" id="ARBA00023180"/>
    </source>
</evidence>
<evidence type="ECO:0000313" key="7">
    <source>
        <dbReference type="Proteomes" id="UP001230188"/>
    </source>
</evidence>
<evidence type="ECO:0000256" key="1">
    <source>
        <dbReference type="ARBA" id="ARBA00022723"/>
    </source>
</evidence>
<dbReference type="Gene3D" id="3.30.1120.10">
    <property type="match status" value="1"/>
</dbReference>
<feature type="signal peptide" evidence="4">
    <location>
        <begin position="1"/>
        <end position="15"/>
    </location>
</feature>
<dbReference type="SUPFAM" id="SSF53649">
    <property type="entry name" value="Alkaline phosphatase-like"/>
    <property type="match status" value="1"/>
</dbReference>
<evidence type="ECO:0000313" key="6">
    <source>
        <dbReference type="EMBL" id="KAJ8613034.1"/>
    </source>
</evidence>
<keyword evidence="7" id="KW-1185">Reference proteome</keyword>
<dbReference type="GO" id="GO:0008484">
    <property type="term" value="F:sulfuric ester hydrolase activity"/>
    <property type="evidence" value="ECO:0007669"/>
    <property type="project" value="InterPro"/>
</dbReference>
<evidence type="ECO:0000256" key="4">
    <source>
        <dbReference type="SAM" id="SignalP"/>
    </source>
</evidence>
<keyword evidence="1" id="KW-0479">Metal-binding</keyword>
<evidence type="ECO:0000256" key="2">
    <source>
        <dbReference type="ARBA" id="ARBA00022837"/>
    </source>
</evidence>
<feature type="domain" description="Sulfatase N-terminal" evidence="5">
    <location>
        <begin position="25"/>
        <end position="372"/>
    </location>
</feature>
<organism evidence="6 7">
    <name type="scientific">Chrysophaeum taylorii</name>
    <dbReference type="NCBI Taxonomy" id="2483200"/>
    <lineage>
        <taxon>Eukaryota</taxon>
        <taxon>Sar</taxon>
        <taxon>Stramenopiles</taxon>
        <taxon>Ochrophyta</taxon>
        <taxon>Pelagophyceae</taxon>
        <taxon>Pelagomonadales</taxon>
        <taxon>Pelagomonadaceae</taxon>
        <taxon>Chrysophaeum</taxon>
    </lineage>
</organism>
<keyword evidence="4" id="KW-0732">Signal</keyword>
<gene>
    <name evidence="6" type="ORF">CTAYLR_004065</name>
</gene>
<dbReference type="AlphaFoldDB" id="A0AAD7UNG5"/>
<accession>A0AAD7UNG5</accession>
<keyword evidence="2" id="KW-0106">Calcium</keyword>
<dbReference type="PANTHER" id="PTHR10342">
    <property type="entry name" value="ARYLSULFATASE"/>
    <property type="match status" value="1"/>
</dbReference>